<sequence>MRRPLALLSLSFLLSASLAACKTQDAATKFCLSDEGTHQDCGIACTISESEEACKKWETMTVELCDKVGKDKCQEICEADKNEYACTKAKSM</sequence>
<organism evidence="2 3">
    <name type="scientific">Plesiocystis pacifica SIR-1</name>
    <dbReference type="NCBI Taxonomy" id="391625"/>
    <lineage>
        <taxon>Bacteria</taxon>
        <taxon>Pseudomonadati</taxon>
        <taxon>Myxococcota</taxon>
        <taxon>Polyangia</taxon>
        <taxon>Nannocystales</taxon>
        <taxon>Nannocystaceae</taxon>
        <taxon>Plesiocystis</taxon>
    </lineage>
</organism>
<evidence type="ECO:0008006" key="4">
    <source>
        <dbReference type="Google" id="ProtNLM"/>
    </source>
</evidence>
<reference evidence="2 3" key="1">
    <citation type="submission" date="2007-06" db="EMBL/GenBank/DDBJ databases">
        <authorList>
            <person name="Shimkets L."/>
            <person name="Ferriera S."/>
            <person name="Johnson J."/>
            <person name="Kravitz S."/>
            <person name="Beeson K."/>
            <person name="Sutton G."/>
            <person name="Rogers Y.-H."/>
            <person name="Friedman R."/>
            <person name="Frazier M."/>
            <person name="Venter J.C."/>
        </authorList>
    </citation>
    <scope>NUCLEOTIDE SEQUENCE [LARGE SCALE GENOMIC DNA]</scope>
    <source>
        <strain evidence="2 3">SIR-1</strain>
    </source>
</reference>
<dbReference type="PROSITE" id="PS51257">
    <property type="entry name" value="PROKAR_LIPOPROTEIN"/>
    <property type="match status" value="1"/>
</dbReference>
<proteinExistence type="predicted"/>
<evidence type="ECO:0000313" key="3">
    <source>
        <dbReference type="Proteomes" id="UP000005801"/>
    </source>
</evidence>
<keyword evidence="1" id="KW-0732">Signal</keyword>
<protein>
    <recommendedName>
        <fullName evidence="4">Lipoprotein</fullName>
    </recommendedName>
</protein>
<evidence type="ECO:0000313" key="2">
    <source>
        <dbReference type="EMBL" id="EDM80098.1"/>
    </source>
</evidence>
<comment type="caution">
    <text evidence="2">The sequence shown here is derived from an EMBL/GenBank/DDBJ whole genome shotgun (WGS) entry which is preliminary data.</text>
</comment>
<keyword evidence="3" id="KW-1185">Reference proteome</keyword>
<dbReference type="EMBL" id="ABCS01000013">
    <property type="protein sequence ID" value="EDM80098.1"/>
    <property type="molecule type" value="Genomic_DNA"/>
</dbReference>
<dbReference type="Proteomes" id="UP000005801">
    <property type="component" value="Unassembled WGS sequence"/>
</dbReference>
<gene>
    <name evidence="2" type="ORF">PPSIR1_35647</name>
</gene>
<evidence type="ECO:0000256" key="1">
    <source>
        <dbReference type="SAM" id="SignalP"/>
    </source>
</evidence>
<feature type="chain" id="PRO_5002695013" description="Lipoprotein" evidence="1">
    <location>
        <begin position="20"/>
        <end position="92"/>
    </location>
</feature>
<accession>A6G1Q8</accession>
<dbReference type="AlphaFoldDB" id="A6G1Q8"/>
<dbReference type="OrthoDB" id="5521534at2"/>
<name>A6G1Q8_9BACT</name>
<dbReference type="RefSeq" id="WP_006970657.1">
    <property type="nucleotide sequence ID" value="NZ_ABCS01000013.1"/>
</dbReference>
<feature type="signal peptide" evidence="1">
    <location>
        <begin position="1"/>
        <end position="19"/>
    </location>
</feature>
<dbReference type="STRING" id="391625.PPSIR1_35647"/>